<keyword evidence="2" id="KW-0813">Transport</keyword>
<dbReference type="SUPFAM" id="SSF117289">
    <property type="entry name" value="Nucleoporin domain"/>
    <property type="match status" value="1"/>
</dbReference>
<dbReference type="GeneID" id="30200246"/>
<feature type="domain" description="Nucleoporin Nup159/Nup146 N-terminal" evidence="5">
    <location>
        <begin position="36"/>
        <end position="382"/>
    </location>
</feature>
<feature type="compositionally biased region" description="Gly residues" evidence="4">
    <location>
        <begin position="749"/>
        <end position="758"/>
    </location>
</feature>
<evidence type="ECO:0000256" key="3">
    <source>
        <dbReference type="ARBA" id="ARBA00023242"/>
    </source>
</evidence>
<feature type="compositionally biased region" description="Polar residues" evidence="4">
    <location>
        <begin position="971"/>
        <end position="989"/>
    </location>
</feature>
<reference evidence="6 7" key="1">
    <citation type="journal article" date="2016" name="Proc. Natl. Acad. Sci. U.S.A.">
        <title>Comparative genomics of biotechnologically important yeasts.</title>
        <authorList>
            <person name="Riley R."/>
            <person name="Haridas S."/>
            <person name="Wolfe K.H."/>
            <person name="Lopes M.R."/>
            <person name="Hittinger C.T."/>
            <person name="Goeker M."/>
            <person name="Salamov A.A."/>
            <person name="Wisecaver J.H."/>
            <person name="Long T.M."/>
            <person name="Calvey C.H."/>
            <person name="Aerts A.L."/>
            <person name="Barry K.W."/>
            <person name="Choi C."/>
            <person name="Clum A."/>
            <person name="Coughlan A.Y."/>
            <person name="Deshpande S."/>
            <person name="Douglass A.P."/>
            <person name="Hanson S.J."/>
            <person name="Klenk H.-P."/>
            <person name="LaButti K.M."/>
            <person name="Lapidus A."/>
            <person name="Lindquist E.A."/>
            <person name="Lipzen A.M."/>
            <person name="Meier-Kolthoff J.P."/>
            <person name="Ohm R.A."/>
            <person name="Otillar R.P."/>
            <person name="Pangilinan J.L."/>
            <person name="Peng Y."/>
            <person name="Rokas A."/>
            <person name="Rosa C.A."/>
            <person name="Scheuner C."/>
            <person name="Sibirny A.A."/>
            <person name="Slot J.C."/>
            <person name="Stielow J.B."/>
            <person name="Sun H."/>
            <person name="Kurtzman C.P."/>
            <person name="Blackwell M."/>
            <person name="Grigoriev I.V."/>
            <person name="Jeffries T.W."/>
        </authorList>
    </citation>
    <scope>NUCLEOTIDE SEQUENCE [LARGE SCALE GENOMIC DNA]</scope>
    <source>
        <strain evidence="7">ATCC 58044 / CBS 1984 / NCYC 433 / NRRL Y-366-8</strain>
    </source>
</reference>
<proteinExistence type="predicted"/>
<feature type="compositionally biased region" description="Basic and acidic residues" evidence="4">
    <location>
        <begin position="998"/>
        <end position="1010"/>
    </location>
</feature>
<feature type="region of interest" description="Disordered" evidence="4">
    <location>
        <begin position="824"/>
        <end position="1056"/>
    </location>
</feature>
<keyword evidence="3" id="KW-0539">Nucleus</keyword>
<dbReference type="EMBL" id="KV454208">
    <property type="protein sequence ID" value="ODQ62425.1"/>
    <property type="molecule type" value="Genomic_DNA"/>
</dbReference>
<protein>
    <recommendedName>
        <fullName evidence="5">Nucleoporin Nup159/Nup146 N-terminal domain-containing protein</fullName>
    </recommendedName>
</protein>
<feature type="compositionally biased region" description="Low complexity" evidence="4">
    <location>
        <begin position="775"/>
        <end position="789"/>
    </location>
</feature>
<feature type="compositionally biased region" description="Polar residues" evidence="4">
    <location>
        <begin position="669"/>
        <end position="686"/>
    </location>
</feature>
<dbReference type="Gene3D" id="2.130.10.10">
    <property type="entry name" value="YVTN repeat-like/Quinoprotein amine dehydrogenase"/>
    <property type="match status" value="1"/>
</dbReference>
<accession>A0A1E3PAI6</accession>
<gene>
    <name evidence="6" type="ORF">WICANDRAFT_60483</name>
</gene>
<evidence type="ECO:0000256" key="4">
    <source>
        <dbReference type="SAM" id="MobiDB-lite"/>
    </source>
</evidence>
<feature type="compositionally biased region" description="Acidic residues" evidence="4">
    <location>
        <begin position="935"/>
        <end position="967"/>
    </location>
</feature>
<dbReference type="STRING" id="683960.A0A1E3PAI6"/>
<feature type="compositionally biased region" description="Polar residues" evidence="4">
    <location>
        <begin position="633"/>
        <end position="662"/>
    </location>
</feature>
<evidence type="ECO:0000313" key="7">
    <source>
        <dbReference type="Proteomes" id="UP000094112"/>
    </source>
</evidence>
<feature type="compositionally biased region" description="Basic and acidic residues" evidence="4">
    <location>
        <begin position="881"/>
        <end position="890"/>
    </location>
</feature>
<feature type="compositionally biased region" description="Basic and acidic residues" evidence="4">
    <location>
        <begin position="1020"/>
        <end position="1052"/>
    </location>
</feature>
<evidence type="ECO:0000259" key="5">
    <source>
        <dbReference type="Pfam" id="PF16755"/>
    </source>
</evidence>
<feature type="compositionally biased region" description="Basic and acidic residues" evidence="4">
    <location>
        <begin position="824"/>
        <end position="871"/>
    </location>
</feature>
<feature type="region of interest" description="Disordered" evidence="4">
    <location>
        <begin position="509"/>
        <end position="804"/>
    </location>
</feature>
<evidence type="ECO:0000256" key="2">
    <source>
        <dbReference type="ARBA" id="ARBA00022448"/>
    </source>
</evidence>
<keyword evidence="7" id="KW-1185">Reference proteome</keyword>
<feature type="compositionally biased region" description="Basic and acidic residues" evidence="4">
    <location>
        <begin position="590"/>
        <end position="599"/>
    </location>
</feature>
<feature type="region of interest" description="Disordered" evidence="4">
    <location>
        <begin position="444"/>
        <end position="475"/>
    </location>
</feature>
<evidence type="ECO:0000256" key="1">
    <source>
        <dbReference type="ARBA" id="ARBA00004123"/>
    </source>
</evidence>
<dbReference type="GO" id="GO:0005634">
    <property type="term" value="C:nucleus"/>
    <property type="evidence" value="ECO:0007669"/>
    <property type="project" value="UniProtKB-SubCell"/>
</dbReference>
<dbReference type="Pfam" id="PF16755">
    <property type="entry name" value="Beta-prop_NUP159_NUP214"/>
    <property type="match status" value="1"/>
</dbReference>
<dbReference type="InterPro" id="IPR039462">
    <property type="entry name" value="Nup159/Nup146_N"/>
</dbReference>
<feature type="compositionally biased region" description="Polar residues" evidence="4">
    <location>
        <begin position="527"/>
        <end position="537"/>
    </location>
</feature>
<feature type="compositionally biased region" description="Basic and acidic residues" evidence="4">
    <location>
        <begin position="790"/>
        <end position="799"/>
    </location>
</feature>
<feature type="compositionally biased region" description="Polar residues" evidence="4">
    <location>
        <begin position="444"/>
        <end position="463"/>
    </location>
</feature>
<dbReference type="OrthoDB" id="3981220at2759"/>
<feature type="compositionally biased region" description="Polar residues" evidence="4">
    <location>
        <begin position="725"/>
        <end position="738"/>
    </location>
</feature>
<organism evidence="6 7">
    <name type="scientific">Wickerhamomyces anomalus (strain ATCC 58044 / CBS 1984 / NCYC 433 / NRRL Y-366-8)</name>
    <name type="common">Yeast</name>
    <name type="synonym">Hansenula anomala</name>
    <dbReference type="NCBI Taxonomy" id="683960"/>
    <lineage>
        <taxon>Eukaryota</taxon>
        <taxon>Fungi</taxon>
        <taxon>Dikarya</taxon>
        <taxon>Ascomycota</taxon>
        <taxon>Saccharomycotina</taxon>
        <taxon>Saccharomycetes</taxon>
        <taxon>Phaffomycetales</taxon>
        <taxon>Wickerhamomycetaceae</taxon>
        <taxon>Wickerhamomyces</taxon>
    </lineage>
</organism>
<sequence length="1432" mass="155868">MSELGEEFESNSTDDFGYKSLGGSIQLVQDYEEKLPFKHINNLTYSTHRGIFAAAGSDKVVLGLLKDLKTDIASSEESFKTNRHELNIPNVTSIGFTRDENNLIICTGSELRIAPVPDYTKLSTTDFKTITLNGEIDFFTASPTNPSIIAVLTTDSSLCILNLATQSQSIISTQVLNFSWSPKGKQIAVANLDGSINQITLAGERKVTIQRPEELSEENLLPLSIVWLSSFKFFVVYGEVPQDEEEDPSYDFKTFIITHDKSAGKDIFQENFDAIPAFGSVLRKPTVYSSTFHNLSNAFPILTVTASSTSVEITGISESEIILPELDQARAALPINDDTGNDINAIGLITDISTTGKIEEPCVGVSEADWLPSVWVLGNDGKIQGWYVFHVHDLKNGSLKPDGVEQYDDELYKAALGGNVPVDSPAKAPIAPSAQEEKKPFMFGQSNVQTGNKPVFGATTSTDKPPAFGSAGFGSSGFGSTENKPAFGSSGFGSSGFGQSSTNKAAFGSSGFGQSSFSSGKPAFGSSGFNQSTTGESPFSAFGKPDDKKTDSPFAFGSSAPKTESPFSGVGKKDEQKVDSPFASLGLNNEGKEDDKKSDSPFAFGSSAPKSDSPFASLGLNSETKSESPFGGLSNNQTSASFGASSGETKSVFDQSKETPASSLIGDANKNNENKPSALASMTQDLGGTLFGAANEPSKIKVPGLSDDEDEQPIITKEATAPIALQSQPQPSGPTSFGNVAFGSKPSGSGFGSTGFGSTGAAASSGFGSTGFGNTGFKFGQQPQKPINNEPKEEKKVEAPKLGGFGQFANDNKLSALSKNKNVFEDAATKIDDTFKGTETAKEDTKPLEKPATDSSTKPEKEEQKESKPLDKPVTAPSATPEKEKPEIEKSNQSTQKPESESVKESNVSKSEEKKEDPIDDFAKFDEEVDKEWTDSDEVETDNAAGEEDEESDQDEDEGEAQDDEGDKNDTTAFADSSFDQSELNNTLQDETDELGDDFNKELILHEKPQDQATEQLGEQVDKNLNIDDKSSESKEDIGFEHVKAEDGKDSSSFDSLNDIEEENLYEEVKGQNVKYDGADRVERNIQAEPIEMHDAETQTFIPTSDVGVSAIVELQDVSTQTEVVETKSIALKTFEDDEAYFSSFFVPPEVPAYQHLGQVKYPKLSSDPIFSQLEKIYYDTQAEISIIEENCQKIGGFIDEHLKEEPIHTEKSIANAHHWRLSEAGTVNKLIHEKAQDSIELKDQLCSQHSKFKTVQDTILSFEKQASRMREKIFALEKLTDKAILNARDLPVEVLILQDKIRKKYSKVADDLRTSEQKIMSLKTATNIFYNDPPTPAALHAVINHINSVTRDYSRDTKQLTEQIAKLNVNHTKILEQLNEGKTKSFKKSEWENRSITKMKVEDLSKRLNAKRAINEALRQRSASSITVNFK</sequence>
<evidence type="ECO:0000313" key="6">
    <source>
        <dbReference type="EMBL" id="ODQ62425.1"/>
    </source>
</evidence>
<feature type="compositionally biased region" description="Low complexity" evidence="4">
    <location>
        <begin position="509"/>
        <end position="520"/>
    </location>
</feature>
<comment type="subcellular location">
    <subcellularLocation>
        <location evidence="1">Nucleus</location>
    </subcellularLocation>
</comment>
<dbReference type="Proteomes" id="UP000094112">
    <property type="component" value="Unassembled WGS sequence"/>
</dbReference>
<dbReference type="RefSeq" id="XP_019041632.1">
    <property type="nucleotide sequence ID" value="XM_019183000.1"/>
</dbReference>
<name>A0A1E3PAI6_WICAA</name>
<feature type="compositionally biased region" description="Basic and acidic residues" evidence="4">
    <location>
        <begin position="910"/>
        <end position="934"/>
    </location>
</feature>
<dbReference type="InterPro" id="IPR015943">
    <property type="entry name" value="WD40/YVTN_repeat-like_dom_sf"/>
</dbReference>